<dbReference type="PROSITE" id="PS00027">
    <property type="entry name" value="HOMEOBOX_1"/>
    <property type="match status" value="1"/>
</dbReference>
<keyword evidence="2 5" id="KW-0238">DNA-binding</keyword>
<evidence type="ECO:0000256" key="4">
    <source>
        <dbReference type="ARBA" id="ARBA00023242"/>
    </source>
</evidence>
<dbReference type="InterPro" id="IPR051306">
    <property type="entry name" value="Homeobox_regulator"/>
</dbReference>
<proteinExistence type="predicted"/>
<evidence type="ECO:0000256" key="5">
    <source>
        <dbReference type="PROSITE-ProRule" id="PRU00108"/>
    </source>
</evidence>
<keyword evidence="3 5" id="KW-0371">Homeobox</keyword>
<reference evidence="8" key="1">
    <citation type="submission" date="2025-08" db="UniProtKB">
        <authorList>
            <consortium name="Ensembl"/>
        </authorList>
    </citation>
    <scope>IDENTIFICATION</scope>
</reference>
<evidence type="ECO:0000259" key="7">
    <source>
        <dbReference type="PROSITE" id="PS50071"/>
    </source>
</evidence>
<dbReference type="AlphaFoldDB" id="A0A8C9GKM2"/>
<dbReference type="SUPFAM" id="SSF46689">
    <property type="entry name" value="Homeodomain-like"/>
    <property type="match status" value="2"/>
</dbReference>
<evidence type="ECO:0000256" key="1">
    <source>
        <dbReference type="ARBA" id="ARBA00004123"/>
    </source>
</evidence>
<sequence>MDLAKSSNGSLEREARRKRIVLNQHQKDTLQAWFEKNPYPGIAARDQLAKEIGIPEPRIQVWFQNHRSRQRRLGLKCCFEEYQTQGQTNPQFGTQAKEAGRIRTSITRSQVSILVQAFEKNQFPGIATREELAKQTGLPESRIQICIRTFYSKRYQSFMYWPGCACDITIPSTHNKPRGLDRVHYWLQMAEEVWDWLLLR</sequence>
<feature type="domain" description="Homeobox" evidence="7">
    <location>
        <begin position="13"/>
        <end position="73"/>
    </location>
</feature>
<dbReference type="PROSITE" id="PS50071">
    <property type="entry name" value="HOMEOBOX_2"/>
    <property type="match status" value="2"/>
</dbReference>
<evidence type="ECO:0000256" key="2">
    <source>
        <dbReference type="ARBA" id="ARBA00023125"/>
    </source>
</evidence>
<feature type="domain" description="Homeobox" evidence="7">
    <location>
        <begin position="97"/>
        <end position="157"/>
    </location>
</feature>
<dbReference type="GO" id="GO:0000977">
    <property type="term" value="F:RNA polymerase II transcription regulatory region sequence-specific DNA binding"/>
    <property type="evidence" value="ECO:0007669"/>
    <property type="project" value="TreeGrafter"/>
</dbReference>
<keyword evidence="9" id="KW-1185">Reference proteome</keyword>
<dbReference type="GO" id="GO:0000981">
    <property type="term" value="F:DNA-binding transcription factor activity, RNA polymerase II-specific"/>
    <property type="evidence" value="ECO:0007669"/>
    <property type="project" value="InterPro"/>
</dbReference>
<dbReference type="SMART" id="SM00389">
    <property type="entry name" value="HOX"/>
    <property type="match status" value="2"/>
</dbReference>
<reference evidence="8" key="2">
    <citation type="submission" date="2025-09" db="UniProtKB">
        <authorList>
            <consortium name="Ensembl"/>
        </authorList>
    </citation>
    <scope>IDENTIFICATION</scope>
</reference>
<dbReference type="Pfam" id="PF00046">
    <property type="entry name" value="Homeodomain"/>
    <property type="match status" value="2"/>
</dbReference>
<dbReference type="InterPro" id="IPR001356">
    <property type="entry name" value="HD"/>
</dbReference>
<dbReference type="InterPro" id="IPR017970">
    <property type="entry name" value="Homeobox_CS"/>
</dbReference>
<organism evidence="8 9">
    <name type="scientific">Piliocolobus tephrosceles</name>
    <name type="common">Ugandan red Colobus</name>
    <dbReference type="NCBI Taxonomy" id="591936"/>
    <lineage>
        <taxon>Eukaryota</taxon>
        <taxon>Metazoa</taxon>
        <taxon>Chordata</taxon>
        <taxon>Craniata</taxon>
        <taxon>Vertebrata</taxon>
        <taxon>Euteleostomi</taxon>
        <taxon>Mammalia</taxon>
        <taxon>Eutheria</taxon>
        <taxon>Euarchontoglires</taxon>
        <taxon>Primates</taxon>
        <taxon>Haplorrhini</taxon>
        <taxon>Catarrhini</taxon>
        <taxon>Cercopithecidae</taxon>
        <taxon>Colobinae</taxon>
        <taxon>Piliocolobus</taxon>
    </lineage>
</organism>
<dbReference type="PANTHER" id="PTHR46123:SF4">
    <property type="entry name" value="MIX-TYPE HOMEOBOX GENE 1-RELATED"/>
    <property type="match status" value="1"/>
</dbReference>
<keyword evidence="4 5" id="KW-0539">Nucleus</keyword>
<dbReference type="PANTHER" id="PTHR46123">
    <property type="entry name" value="MIX-TYPE HOMEOBOX GENE 1-RELATED"/>
    <property type="match status" value="1"/>
</dbReference>
<dbReference type="Proteomes" id="UP000694416">
    <property type="component" value="Unplaced"/>
</dbReference>
<evidence type="ECO:0000256" key="3">
    <source>
        <dbReference type="ARBA" id="ARBA00023155"/>
    </source>
</evidence>
<dbReference type="Gene3D" id="1.10.10.60">
    <property type="entry name" value="Homeodomain-like"/>
    <property type="match status" value="2"/>
</dbReference>
<evidence type="ECO:0000256" key="6">
    <source>
        <dbReference type="RuleBase" id="RU000682"/>
    </source>
</evidence>
<protein>
    <recommendedName>
        <fullName evidence="7">Homeobox domain-containing protein</fullName>
    </recommendedName>
</protein>
<comment type="subcellular location">
    <subcellularLocation>
        <location evidence="1 5 6">Nucleus</location>
    </subcellularLocation>
</comment>
<feature type="DNA-binding region" description="Homeobox" evidence="5">
    <location>
        <begin position="99"/>
        <end position="158"/>
    </location>
</feature>
<evidence type="ECO:0000313" key="8">
    <source>
        <dbReference type="Ensembl" id="ENSPTEP00000005801.1"/>
    </source>
</evidence>
<dbReference type="GO" id="GO:0005634">
    <property type="term" value="C:nucleus"/>
    <property type="evidence" value="ECO:0007669"/>
    <property type="project" value="UniProtKB-SubCell"/>
</dbReference>
<dbReference type="Ensembl" id="ENSPTET00000008927.1">
    <property type="protein sequence ID" value="ENSPTEP00000005801.1"/>
    <property type="gene ID" value="ENSPTEG00000006707.1"/>
</dbReference>
<dbReference type="CDD" id="cd00086">
    <property type="entry name" value="homeodomain"/>
    <property type="match status" value="2"/>
</dbReference>
<feature type="DNA-binding region" description="Homeobox" evidence="5">
    <location>
        <begin position="15"/>
        <end position="74"/>
    </location>
</feature>
<evidence type="ECO:0000313" key="9">
    <source>
        <dbReference type="Proteomes" id="UP000694416"/>
    </source>
</evidence>
<dbReference type="InterPro" id="IPR009057">
    <property type="entry name" value="Homeodomain-like_sf"/>
</dbReference>
<name>A0A8C9GKM2_9PRIM</name>
<accession>A0A8C9GKM2</accession>